<dbReference type="GO" id="GO:0005524">
    <property type="term" value="F:ATP binding"/>
    <property type="evidence" value="ECO:0007669"/>
    <property type="project" value="InterPro"/>
</dbReference>
<keyword evidence="1" id="KW-0436">Ligase</keyword>
<sequence>ELAGAPLRLEIGRREADARTVTAVDRLGRKESLGLDTLESRVRERLADLDRTLAERAEAGFASAFARASRLEELTDSPMTRVLGWCGREECGHRIETAINGALLGTPVRDPPGAVGAAPDPCIACGRTDATVWAIAGRPL</sequence>
<gene>
    <name evidence="1" type="ORF">B2A_14888</name>
</gene>
<proteinExistence type="predicted"/>
<dbReference type="InterPro" id="IPR036621">
    <property type="entry name" value="Anticodon-bd_dom_sf"/>
</dbReference>
<accession>T0ZIJ9</accession>
<keyword evidence="1" id="KW-0030">Aminoacyl-tRNA synthetase</keyword>
<feature type="non-terminal residue" evidence="1">
    <location>
        <position position="1"/>
    </location>
</feature>
<comment type="caution">
    <text evidence="1">The sequence shown here is derived from an EMBL/GenBank/DDBJ whole genome shotgun (WGS) entry which is preliminary data.</text>
</comment>
<dbReference type="Gene3D" id="3.40.50.800">
    <property type="entry name" value="Anticodon-binding domain"/>
    <property type="match status" value="1"/>
</dbReference>
<reference evidence="1" key="2">
    <citation type="journal article" date="2014" name="ISME J.">
        <title>Microbial stratification in low pH oxic and suboxic macroscopic growths along an acid mine drainage.</title>
        <authorList>
            <person name="Mendez-Garcia C."/>
            <person name="Mesa V."/>
            <person name="Sprenger R.R."/>
            <person name="Richter M."/>
            <person name="Diez M.S."/>
            <person name="Solano J."/>
            <person name="Bargiela R."/>
            <person name="Golyshina O.V."/>
            <person name="Manteca A."/>
            <person name="Ramos J.L."/>
            <person name="Gallego J.R."/>
            <person name="Llorente I."/>
            <person name="Martins Dos Santos V.A."/>
            <person name="Jensen O.N."/>
            <person name="Pelaez A.I."/>
            <person name="Sanchez J."/>
            <person name="Ferrer M."/>
        </authorList>
    </citation>
    <scope>NUCLEOTIDE SEQUENCE</scope>
</reference>
<dbReference type="GO" id="GO:0004827">
    <property type="term" value="F:proline-tRNA ligase activity"/>
    <property type="evidence" value="ECO:0007669"/>
    <property type="project" value="InterPro"/>
</dbReference>
<organism evidence="1">
    <name type="scientific">mine drainage metagenome</name>
    <dbReference type="NCBI Taxonomy" id="410659"/>
    <lineage>
        <taxon>unclassified sequences</taxon>
        <taxon>metagenomes</taxon>
        <taxon>ecological metagenomes</taxon>
    </lineage>
</organism>
<protein>
    <submittedName>
        <fullName evidence="1">Prolyl-tRNA synthetase</fullName>
    </submittedName>
</protein>
<dbReference type="SUPFAM" id="SSF52954">
    <property type="entry name" value="Class II aaRS ABD-related"/>
    <property type="match status" value="1"/>
</dbReference>
<dbReference type="EMBL" id="AUZZ01010833">
    <property type="protein sequence ID" value="EQD28549.1"/>
    <property type="molecule type" value="Genomic_DNA"/>
</dbReference>
<dbReference type="InterPro" id="IPR017449">
    <property type="entry name" value="Pro-tRNA_synth_II"/>
</dbReference>
<reference evidence="1" key="1">
    <citation type="submission" date="2013-08" db="EMBL/GenBank/DDBJ databases">
        <authorList>
            <person name="Mendez C."/>
            <person name="Richter M."/>
            <person name="Ferrer M."/>
            <person name="Sanchez J."/>
        </authorList>
    </citation>
    <scope>NUCLEOTIDE SEQUENCE</scope>
</reference>
<name>T0ZIJ9_9ZZZZ</name>
<evidence type="ECO:0000313" key="1">
    <source>
        <dbReference type="EMBL" id="EQD28549.1"/>
    </source>
</evidence>
<dbReference type="SUPFAM" id="SSF64586">
    <property type="entry name" value="C-terminal domain of ProRS"/>
    <property type="match status" value="1"/>
</dbReference>
<dbReference type="AlphaFoldDB" id="T0ZIJ9"/>
<dbReference type="Gene3D" id="3.30.110.30">
    <property type="entry name" value="C-terminal domain of ProRS"/>
    <property type="match status" value="1"/>
</dbReference>
<dbReference type="GO" id="GO:0006433">
    <property type="term" value="P:prolyl-tRNA aminoacylation"/>
    <property type="evidence" value="ECO:0007669"/>
    <property type="project" value="InterPro"/>
</dbReference>
<dbReference type="GO" id="GO:0005737">
    <property type="term" value="C:cytoplasm"/>
    <property type="evidence" value="ECO:0007669"/>
    <property type="project" value="InterPro"/>
</dbReference>